<evidence type="ECO:0000313" key="3">
    <source>
        <dbReference type="Proteomes" id="UP001642360"/>
    </source>
</evidence>
<feature type="region of interest" description="Disordered" evidence="1">
    <location>
        <begin position="1"/>
        <end position="42"/>
    </location>
</feature>
<dbReference type="Proteomes" id="UP001642360">
    <property type="component" value="Unassembled WGS sequence"/>
</dbReference>
<evidence type="ECO:0000313" key="2">
    <source>
        <dbReference type="EMBL" id="CAK9185107.1"/>
    </source>
</evidence>
<evidence type="ECO:0000256" key="1">
    <source>
        <dbReference type="SAM" id="MobiDB-lite"/>
    </source>
</evidence>
<dbReference type="AlphaFoldDB" id="A0ABC8UWM5"/>
<feature type="non-terminal residue" evidence="2">
    <location>
        <position position="1"/>
    </location>
</feature>
<sequence length="60" mass="6408">GTISSWSKSKSDTMSKATGDRPSFDTSAPIKPTSTPMDTSSILVPLTLKPTVNQRVGRLE</sequence>
<organism evidence="2 3">
    <name type="scientific">Ilex paraguariensis</name>
    <name type="common">yerba mate</name>
    <dbReference type="NCBI Taxonomy" id="185542"/>
    <lineage>
        <taxon>Eukaryota</taxon>
        <taxon>Viridiplantae</taxon>
        <taxon>Streptophyta</taxon>
        <taxon>Embryophyta</taxon>
        <taxon>Tracheophyta</taxon>
        <taxon>Spermatophyta</taxon>
        <taxon>Magnoliopsida</taxon>
        <taxon>eudicotyledons</taxon>
        <taxon>Gunneridae</taxon>
        <taxon>Pentapetalae</taxon>
        <taxon>asterids</taxon>
        <taxon>campanulids</taxon>
        <taxon>Aquifoliales</taxon>
        <taxon>Aquifoliaceae</taxon>
        <taxon>Ilex</taxon>
    </lineage>
</organism>
<name>A0ABC8UWM5_9AQUA</name>
<feature type="compositionally biased region" description="Basic and acidic residues" evidence="1">
    <location>
        <begin position="9"/>
        <end position="23"/>
    </location>
</feature>
<reference evidence="2 3" key="1">
    <citation type="submission" date="2024-02" db="EMBL/GenBank/DDBJ databases">
        <authorList>
            <person name="Vignale AGUSTIN F."/>
            <person name="Sosa J E."/>
            <person name="Modenutti C."/>
        </authorList>
    </citation>
    <scope>NUCLEOTIDE SEQUENCE [LARGE SCALE GENOMIC DNA]</scope>
</reference>
<proteinExistence type="predicted"/>
<comment type="caution">
    <text evidence="2">The sequence shown here is derived from an EMBL/GenBank/DDBJ whole genome shotgun (WGS) entry which is preliminary data.</text>
</comment>
<accession>A0ABC8UWM5</accession>
<protein>
    <submittedName>
        <fullName evidence="2">Uncharacterized protein</fullName>
    </submittedName>
</protein>
<gene>
    <name evidence="2" type="ORF">ILEXP_LOCUS55470</name>
</gene>
<keyword evidence="3" id="KW-1185">Reference proteome</keyword>
<dbReference type="EMBL" id="CAUOFW020009169">
    <property type="protein sequence ID" value="CAK9185107.1"/>
    <property type="molecule type" value="Genomic_DNA"/>
</dbReference>
<feature type="compositionally biased region" description="Polar residues" evidence="1">
    <location>
        <begin position="32"/>
        <end position="42"/>
    </location>
</feature>